<dbReference type="EMBL" id="BARW01019464">
    <property type="protein sequence ID" value="GAI95588.1"/>
    <property type="molecule type" value="Genomic_DNA"/>
</dbReference>
<comment type="caution">
    <text evidence="1">The sequence shown here is derived from an EMBL/GenBank/DDBJ whole genome shotgun (WGS) entry which is preliminary data.</text>
</comment>
<proteinExistence type="predicted"/>
<protein>
    <submittedName>
        <fullName evidence="1">Uncharacterized protein</fullName>
    </submittedName>
</protein>
<sequence>GGPCLDWINKEKLSIRNLAISYECSVNFVFFKAASFLVLRLTKIYPGLLKRYIEKKKKKYRLNYNLNFDSFAQLFEMI</sequence>
<accession>X1SRN0</accession>
<gene>
    <name evidence="1" type="ORF">S12H4_33076</name>
</gene>
<reference evidence="1" key="1">
    <citation type="journal article" date="2014" name="Front. Microbiol.">
        <title>High frequency of phylogenetically diverse reductive dehalogenase-homologous genes in deep subseafloor sedimentary metagenomes.</title>
        <authorList>
            <person name="Kawai M."/>
            <person name="Futagami T."/>
            <person name="Toyoda A."/>
            <person name="Takaki Y."/>
            <person name="Nishi S."/>
            <person name="Hori S."/>
            <person name="Arai W."/>
            <person name="Tsubouchi T."/>
            <person name="Morono Y."/>
            <person name="Uchiyama I."/>
            <person name="Ito T."/>
            <person name="Fujiyama A."/>
            <person name="Inagaki F."/>
            <person name="Takami H."/>
        </authorList>
    </citation>
    <scope>NUCLEOTIDE SEQUENCE</scope>
    <source>
        <strain evidence="1">Expedition CK06-06</strain>
    </source>
</reference>
<evidence type="ECO:0000313" key="1">
    <source>
        <dbReference type="EMBL" id="GAI95588.1"/>
    </source>
</evidence>
<dbReference type="AlphaFoldDB" id="X1SRN0"/>
<organism evidence="1">
    <name type="scientific">marine sediment metagenome</name>
    <dbReference type="NCBI Taxonomy" id="412755"/>
    <lineage>
        <taxon>unclassified sequences</taxon>
        <taxon>metagenomes</taxon>
        <taxon>ecological metagenomes</taxon>
    </lineage>
</organism>
<name>X1SRN0_9ZZZZ</name>
<feature type="non-terminal residue" evidence="1">
    <location>
        <position position="1"/>
    </location>
</feature>